<dbReference type="Pfam" id="PF01494">
    <property type="entry name" value="FAD_binding_3"/>
    <property type="match status" value="1"/>
</dbReference>
<dbReference type="CDD" id="cd02979">
    <property type="entry name" value="PHOX_C"/>
    <property type="match status" value="1"/>
</dbReference>
<dbReference type="Gene3D" id="3.50.50.60">
    <property type="entry name" value="FAD/NAD(P)-binding domain"/>
    <property type="match status" value="1"/>
</dbReference>
<evidence type="ECO:0008006" key="9">
    <source>
        <dbReference type="Google" id="ProtNLM"/>
    </source>
</evidence>
<reference evidence="7" key="1">
    <citation type="submission" date="2023-04" db="EMBL/GenBank/DDBJ databases">
        <title>Black Yeasts Isolated from many extreme environments.</title>
        <authorList>
            <person name="Coleine C."/>
            <person name="Stajich J.E."/>
            <person name="Selbmann L."/>
        </authorList>
    </citation>
    <scope>NUCLEOTIDE SEQUENCE</scope>
    <source>
        <strain evidence="7">CCFEE 5312</strain>
    </source>
</reference>
<dbReference type="InterPro" id="IPR002938">
    <property type="entry name" value="FAD-bd"/>
</dbReference>
<gene>
    <name evidence="7" type="ORF">LTR09_005257</name>
</gene>
<dbReference type="InterPro" id="IPR012941">
    <property type="entry name" value="Phe_hydrox_C_dim_dom"/>
</dbReference>
<keyword evidence="2" id="KW-0285">Flavoprotein</keyword>
<dbReference type="PRINTS" id="PR00420">
    <property type="entry name" value="RNGMNOXGNASE"/>
</dbReference>
<dbReference type="AlphaFoldDB" id="A0AAJ0DGN9"/>
<dbReference type="InterPro" id="IPR036188">
    <property type="entry name" value="FAD/NAD-bd_sf"/>
</dbReference>
<dbReference type="InterPro" id="IPR038220">
    <property type="entry name" value="PHOX_C_sf"/>
</dbReference>
<feature type="domain" description="FAD-binding" evidence="5">
    <location>
        <begin position="1"/>
        <end position="139"/>
    </location>
</feature>
<dbReference type="SUPFAM" id="SSF54373">
    <property type="entry name" value="FAD-linked reductases, C-terminal domain"/>
    <property type="match status" value="1"/>
</dbReference>
<organism evidence="7 8">
    <name type="scientific">Extremus antarcticus</name>
    <dbReference type="NCBI Taxonomy" id="702011"/>
    <lineage>
        <taxon>Eukaryota</taxon>
        <taxon>Fungi</taxon>
        <taxon>Dikarya</taxon>
        <taxon>Ascomycota</taxon>
        <taxon>Pezizomycotina</taxon>
        <taxon>Dothideomycetes</taxon>
        <taxon>Dothideomycetidae</taxon>
        <taxon>Mycosphaerellales</taxon>
        <taxon>Extremaceae</taxon>
        <taxon>Extremus</taxon>
    </lineage>
</organism>
<keyword evidence="4" id="KW-0560">Oxidoreductase</keyword>
<evidence type="ECO:0000313" key="7">
    <source>
        <dbReference type="EMBL" id="KAK3053513.1"/>
    </source>
</evidence>
<dbReference type="Pfam" id="PF07976">
    <property type="entry name" value="Phe_hydrox_dim"/>
    <property type="match status" value="1"/>
</dbReference>
<dbReference type="GO" id="GO:0071949">
    <property type="term" value="F:FAD binding"/>
    <property type="evidence" value="ECO:0007669"/>
    <property type="project" value="InterPro"/>
</dbReference>
<evidence type="ECO:0000256" key="4">
    <source>
        <dbReference type="ARBA" id="ARBA00023002"/>
    </source>
</evidence>
<evidence type="ECO:0000259" key="6">
    <source>
        <dbReference type="Pfam" id="PF07976"/>
    </source>
</evidence>
<proteinExistence type="inferred from homology"/>
<dbReference type="Proteomes" id="UP001271007">
    <property type="component" value="Unassembled WGS sequence"/>
</dbReference>
<accession>A0AAJ0DGN9</accession>
<evidence type="ECO:0000256" key="3">
    <source>
        <dbReference type="ARBA" id="ARBA00022827"/>
    </source>
</evidence>
<dbReference type="Gene3D" id="3.30.9.10">
    <property type="entry name" value="D-Amino Acid Oxidase, subunit A, domain 2"/>
    <property type="match status" value="1"/>
</dbReference>
<protein>
    <recommendedName>
        <fullName evidence="9">Phenol 2-monooxygenase</fullName>
    </recommendedName>
</protein>
<evidence type="ECO:0000313" key="8">
    <source>
        <dbReference type="Proteomes" id="UP001271007"/>
    </source>
</evidence>
<dbReference type="SUPFAM" id="SSF51905">
    <property type="entry name" value="FAD/NAD(P)-binding domain"/>
    <property type="match status" value="1"/>
</dbReference>
<evidence type="ECO:0000256" key="2">
    <source>
        <dbReference type="ARBA" id="ARBA00022630"/>
    </source>
</evidence>
<dbReference type="InterPro" id="IPR050641">
    <property type="entry name" value="RIFMO-like"/>
</dbReference>
<evidence type="ECO:0000259" key="5">
    <source>
        <dbReference type="Pfam" id="PF01494"/>
    </source>
</evidence>
<dbReference type="InterPro" id="IPR036249">
    <property type="entry name" value="Thioredoxin-like_sf"/>
</dbReference>
<dbReference type="GO" id="GO:0016709">
    <property type="term" value="F:oxidoreductase activity, acting on paired donors, with incorporation or reduction of molecular oxygen, NAD(P)H as one donor, and incorporation of one atom of oxygen"/>
    <property type="evidence" value="ECO:0007669"/>
    <property type="project" value="UniProtKB-ARBA"/>
</dbReference>
<comment type="similarity">
    <text evidence="1">Belongs to the PheA/TfdB FAD monooxygenase family.</text>
</comment>
<comment type="caution">
    <text evidence="7">The sequence shown here is derived from an EMBL/GenBank/DDBJ whole genome shotgun (WGS) entry which is preliminary data.</text>
</comment>
<dbReference type="PANTHER" id="PTHR43004:SF20">
    <property type="entry name" value="2-MONOOXYGENASE, PUTATIVE (AFU_ORTHOLOGUE AFUA_1G13660)-RELATED"/>
    <property type="match status" value="1"/>
</dbReference>
<name>A0AAJ0DGN9_9PEZI</name>
<feature type="domain" description="Phenol hydroxylase-like C-terminal dimerisation" evidence="6">
    <location>
        <begin position="182"/>
        <end position="362"/>
    </location>
</feature>
<keyword evidence="8" id="KW-1185">Reference proteome</keyword>
<sequence length="363" mass="40992">MVIPRERGLVRLYIQLADIRPAKGERFDRSKGSPTAIFEAARKILQPYEIAYETCEWWTAYQVGQRIANGFGVHNRVFLAGDAVHTHSPKAGQGMNVSIHDTYNLLWKIGSVVNQSVNRSILSTYESERRMVAQQLIDFDRQFSRMFSGRPARDIADEAGISMDEFKETFAAGNNFTSGASVEYAESILVSGQRSCTSGSLHVGRRFRSVQVVCQCDATPIQLGEMLRSNGSWRLIVFAGDISREANMLRLQVLSLRLENSDSAMSKPVLEPILVHSAPRRSVELFDAARAFYCGSTKTGYDYYRVFADEKSYHHGHGRAYEAYGVDREEGLMVLVRPDMYVSWLGKLEDTRGVEQFLDRILM</sequence>
<dbReference type="PANTHER" id="PTHR43004">
    <property type="entry name" value="TRK SYSTEM POTASSIUM UPTAKE PROTEIN"/>
    <property type="match status" value="1"/>
</dbReference>
<dbReference type="Gene3D" id="3.40.30.20">
    <property type="match status" value="1"/>
</dbReference>
<keyword evidence="3" id="KW-0274">FAD</keyword>
<dbReference type="SUPFAM" id="SSF52833">
    <property type="entry name" value="Thioredoxin-like"/>
    <property type="match status" value="1"/>
</dbReference>
<dbReference type="EMBL" id="JAWDJX010000015">
    <property type="protein sequence ID" value="KAK3053513.1"/>
    <property type="molecule type" value="Genomic_DNA"/>
</dbReference>
<evidence type="ECO:0000256" key="1">
    <source>
        <dbReference type="ARBA" id="ARBA00007801"/>
    </source>
</evidence>